<dbReference type="Proteomes" id="UP001054821">
    <property type="component" value="Chromosome 2"/>
</dbReference>
<organism evidence="1 2">
    <name type="scientific">Prunus dulcis</name>
    <name type="common">Almond</name>
    <name type="synonym">Amygdalus dulcis</name>
    <dbReference type="NCBI Taxonomy" id="3755"/>
    <lineage>
        <taxon>Eukaryota</taxon>
        <taxon>Viridiplantae</taxon>
        <taxon>Streptophyta</taxon>
        <taxon>Embryophyta</taxon>
        <taxon>Tracheophyta</taxon>
        <taxon>Spermatophyta</taxon>
        <taxon>Magnoliopsida</taxon>
        <taxon>eudicotyledons</taxon>
        <taxon>Gunneridae</taxon>
        <taxon>Pentapetalae</taxon>
        <taxon>rosids</taxon>
        <taxon>fabids</taxon>
        <taxon>Rosales</taxon>
        <taxon>Rosaceae</taxon>
        <taxon>Amygdaloideae</taxon>
        <taxon>Amygdaleae</taxon>
        <taxon>Prunus</taxon>
    </lineage>
</organism>
<dbReference type="EMBL" id="JAJFAZ020000002">
    <property type="protein sequence ID" value="KAI5344769.1"/>
    <property type="molecule type" value="Genomic_DNA"/>
</dbReference>
<comment type="caution">
    <text evidence="1">The sequence shown here is derived from an EMBL/GenBank/DDBJ whole genome shotgun (WGS) entry which is preliminary data.</text>
</comment>
<evidence type="ECO:0000313" key="1">
    <source>
        <dbReference type="EMBL" id="KAI5344769.1"/>
    </source>
</evidence>
<reference evidence="1 2" key="1">
    <citation type="journal article" date="2022" name="G3 (Bethesda)">
        <title>Whole-genome sequence and methylome profiling of the almond [Prunus dulcis (Mill.) D.A. Webb] cultivar 'Nonpareil'.</title>
        <authorList>
            <person name="D'Amico-Willman K.M."/>
            <person name="Ouma W.Z."/>
            <person name="Meulia T."/>
            <person name="Sideli G.M."/>
            <person name="Gradziel T.M."/>
            <person name="Fresnedo-Ramirez J."/>
        </authorList>
    </citation>
    <scope>NUCLEOTIDE SEQUENCE [LARGE SCALE GENOMIC DNA]</scope>
    <source>
        <strain evidence="1">Clone GOH B32 T37-40</strain>
    </source>
</reference>
<keyword evidence="2" id="KW-1185">Reference proteome</keyword>
<accession>A0AAD4ZG92</accession>
<evidence type="ECO:0000313" key="2">
    <source>
        <dbReference type="Proteomes" id="UP001054821"/>
    </source>
</evidence>
<proteinExistence type="predicted"/>
<dbReference type="AlphaFoldDB" id="A0AAD4ZG92"/>
<protein>
    <submittedName>
        <fullName evidence="1">Uncharacterized protein</fullName>
    </submittedName>
</protein>
<name>A0AAD4ZG92_PRUDU</name>
<gene>
    <name evidence="1" type="ORF">L3X38_012646</name>
</gene>
<sequence length="81" mass="8905">MQEKMLKKIKFLATDEGHTTADIEVDTLILYTDPRGLMLHPGINSAVARYCPLWAPLSACTVLFLGAHEQLPSESPILGLL</sequence>